<dbReference type="AlphaFoldDB" id="A0A1H5PYT0"/>
<feature type="domain" description="HMA" evidence="2">
    <location>
        <begin position="4"/>
        <end position="67"/>
    </location>
</feature>
<dbReference type="Pfam" id="PF00403">
    <property type="entry name" value="HMA"/>
    <property type="match status" value="1"/>
</dbReference>
<dbReference type="InterPro" id="IPR036163">
    <property type="entry name" value="HMA_dom_sf"/>
</dbReference>
<dbReference type="InterPro" id="IPR017969">
    <property type="entry name" value="Heavy-metal-associated_CS"/>
</dbReference>
<name>A0A1H5PYT0_9ACTN</name>
<dbReference type="Gene3D" id="3.30.70.100">
    <property type="match status" value="1"/>
</dbReference>
<protein>
    <submittedName>
        <fullName evidence="3">Copper chaperone CopZ</fullName>
    </submittedName>
</protein>
<proteinExistence type="predicted"/>
<organism evidence="3 4">
    <name type="scientific">Jiangella alba</name>
    <dbReference type="NCBI Taxonomy" id="561176"/>
    <lineage>
        <taxon>Bacteria</taxon>
        <taxon>Bacillati</taxon>
        <taxon>Actinomycetota</taxon>
        <taxon>Actinomycetes</taxon>
        <taxon>Jiangellales</taxon>
        <taxon>Jiangellaceae</taxon>
        <taxon>Jiangella</taxon>
    </lineage>
</organism>
<accession>A0A1H5PYT0</accession>
<dbReference type="PROSITE" id="PS01047">
    <property type="entry name" value="HMA_1"/>
    <property type="match status" value="1"/>
</dbReference>
<dbReference type="RefSeq" id="WP_069111350.1">
    <property type="nucleotide sequence ID" value="NZ_FNUC01000004.1"/>
</dbReference>
<evidence type="ECO:0000259" key="2">
    <source>
        <dbReference type="PROSITE" id="PS50846"/>
    </source>
</evidence>
<evidence type="ECO:0000313" key="3">
    <source>
        <dbReference type="EMBL" id="SEF18895.1"/>
    </source>
</evidence>
<evidence type="ECO:0000313" key="4">
    <source>
        <dbReference type="Proteomes" id="UP000181980"/>
    </source>
</evidence>
<keyword evidence="4" id="KW-1185">Reference proteome</keyword>
<keyword evidence="1" id="KW-0479">Metal-binding</keyword>
<dbReference type="GO" id="GO:0046872">
    <property type="term" value="F:metal ion binding"/>
    <property type="evidence" value="ECO:0007669"/>
    <property type="project" value="UniProtKB-KW"/>
</dbReference>
<dbReference type="STRING" id="561176.SAMN04488561_6966"/>
<dbReference type="SUPFAM" id="SSF55008">
    <property type="entry name" value="HMA, heavy metal-associated domain"/>
    <property type="match status" value="1"/>
</dbReference>
<dbReference type="InterPro" id="IPR006121">
    <property type="entry name" value="HMA_dom"/>
</dbReference>
<dbReference type="PROSITE" id="PS50846">
    <property type="entry name" value="HMA_2"/>
    <property type="match status" value="1"/>
</dbReference>
<gene>
    <name evidence="3" type="ORF">SAMN04488561_6966</name>
</gene>
<reference evidence="4" key="1">
    <citation type="submission" date="2016-10" db="EMBL/GenBank/DDBJ databases">
        <authorList>
            <person name="Varghese N."/>
            <person name="Submissions S."/>
        </authorList>
    </citation>
    <scope>NUCLEOTIDE SEQUENCE [LARGE SCALE GENOMIC DNA]</scope>
    <source>
        <strain evidence="4">DSM 45237</strain>
    </source>
</reference>
<evidence type="ECO:0000256" key="1">
    <source>
        <dbReference type="ARBA" id="ARBA00022723"/>
    </source>
</evidence>
<dbReference type="Proteomes" id="UP000181980">
    <property type="component" value="Unassembled WGS sequence"/>
</dbReference>
<sequence>MCDIATSYQVTGMTCGSCATKVTTAVAKVAGVTGTAVDVANSTVIVSGHVDDAAISAAIADAGYAATRV</sequence>
<dbReference type="CDD" id="cd00371">
    <property type="entry name" value="HMA"/>
    <property type="match status" value="1"/>
</dbReference>
<dbReference type="EMBL" id="FNUC01000004">
    <property type="protein sequence ID" value="SEF18895.1"/>
    <property type="molecule type" value="Genomic_DNA"/>
</dbReference>